<gene>
    <name evidence="2" type="ORF">TIFTF001_014222</name>
</gene>
<name>A0AA88D6T7_FICCA</name>
<organism evidence="2 3">
    <name type="scientific">Ficus carica</name>
    <name type="common">Common fig</name>
    <dbReference type="NCBI Taxonomy" id="3494"/>
    <lineage>
        <taxon>Eukaryota</taxon>
        <taxon>Viridiplantae</taxon>
        <taxon>Streptophyta</taxon>
        <taxon>Embryophyta</taxon>
        <taxon>Tracheophyta</taxon>
        <taxon>Spermatophyta</taxon>
        <taxon>Magnoliopsida</taxon>
        <taxon>eudicotyledons</taxon>
        <taxon>Gunneridae</taxon>
        <taxon>Pentapetalae</taxon>
        <taxon>rosids</taxon>
        <taxon>fabids</taxon>
        <taxon>Rosales</taxon>
        <taxon>Moraceae</taxon>
        <taxon>Ficeae</taxon>
        <taxon>Ficus</taxon>
    </lineage>
</organism>
<reference evidence="2" key="1">
    <citation type="submission" date="2023-07" db="EMBL/GenBank/DDBJ databases">
        <title>draft genome sequence of fig (Ficus carica).</title>
        <authorList>
            <person name="Takahashi T."/>
            <person name="Nishimura K."/>
        </authorList>
    </citation>
    <scope>NUCLEOTIDE SEQUENCE</scope>
</reference>
<accession>A0AA88D6T7</accession>
<dbReference type="EMBL" id="BTGU01000019">
    <property type="protein sequence ID" value="GMN45041.1"/>
    <property type="molecule type" value="Genomic_DNA"/>
</dbReference>
<feature type="region of interest" description="Disordered" evidence="1">
    <location>
        <begin position="1"/>
        <end position="30"/>
    </location>
</feature>
<proteinExistence type="predicted"/>
<protein>
    <submittedName>
        <fullName evidence="2">Uncharacterized protein</fullName>
    </submittedName>
</protein>
<feature type="compositionally biased region" description="Basic and acidic residues" evidence="1">
    <location>
        <begin position="10"/>
        <end position="26"/>
    </location>
</feature>
<keyword evidence="3" id="KW-1185">Reference proteome</keyword>
<evidence type="ECO:0000313" key="3">
    <source>
        <dbReference type="Proteomes" id="UP001187192"/>
    </source>
</evidence>
<dbReference type="AlphaFoldDB" id="A0AA88D6T7"/>
<sequence>MGLGDLDDEQHERTNQGVHDHNENKGYDNATPRDLFHDQYFDCIFMENNAFNAYSALGIEQMDLTGIKGSEKPRNIGNSVSINIGNQSMLKHLCGTVFTDGTNFKIGQNFGSKDELKNNLQEASMKNCFEKEEEASTSKCCNNCEEIKDTPTPKGIMRMISNLGVEITYCKAYKGKQIANNLMRGPPDESFELPPPNLYMTKKVNHDIITYLVYTSLIPCVAR</sequence>
<evidence type="ECO:0000256" key="1">
    <source>
        <dbReference type="SAM" id="MobiDB-lite"/>
    </source>
</evidence>
<dbReference type="Proteomes" id="UP001187192">
    <property type="component" value="Unassembled WGS sequence"/>
</dbReference>
<evidence type="ECO:0000313" key="2">
    <source>
        <dbReference type="EMBL" id="GMN45041.1"/>
    </source>
</evidence>
<comment type="caution">
    <text evidence="2">The sequence shown here is derived from an EMBL/GenBank/DDBJ whole genome shotgun (WGS) entry which is preliminary data.</text>
</comment>